<accession>A0A1I2X0Y7</accession>
<keyword evidence="3" id="KW-1185">Reference proteome</keyword>
<dbReference type="STRING" id="341036.SAMN05660649_03749"/>
<dbReference type="EMBL" id="FOOX01000015">
    <property type="protein sequence ID" value="SFH07188.1"/>
    <property type="molecule type" value="Genomic_DNA"/>
</dbReference>
<protein>
    <submittedName>
        <fullName evidence="2">Uncharacterized protein</fullName>
    </submittedName>
</protein>
<feature type="transmembrane region" description="Helical" evidence="1">
    <location>
        <begin position="38"/>
        <end position="58"/>
    </location>
</feature>
<name>A0A1I2X0Y7_9FIRM</name>
<organism evidence="2 3">
    <name type="scientific">Desulfotruncus arcticus DSM 17038</name>
    <dbReference type="NCBI Taxonomy" id="1121424"/>
    <lineage>
        <taxon>Bacteria</taxon>
        <taxon>Bacillati</taxon>
        <taxon>Bacillota</taxon>
        <taxon>Clostridia</taxon>
        <taxon>Eubacteriales</taxon>
        <taxon>Desulfallaceae</taxon>
        <taxon>Desulfotruncus</taxon>
    </lineage>
</organism>
<dbReference type="AlphaFoldDB" id="A0A1I2X0Y7"/>
<evidence type="ECO:0000256" key="1">
    <source>
        <dbReference type="SAM" id="Phobius"/>
    </source>
</evidence>
<dbReference type="Proteomes" id="UP000199337">
    <property type="component" value="Unassembled WGS sequence"/>
</dbReference>
<feature type="transmembrane region" description="Helical" evidence="1">
    <location>
        <begin position="107"/>
        <end position="130"/>
    </location>
</feature>
<proteinExistence type="predicted"/>
<gene>
    <name evidence="2" type="ORF">SAMN05660649_03749</name>
</gene>
<keyword evidence="1" id="KW-0812">Transmembrane</keyword>
<evidence type="ECO:0000313" key="2">
    <source>
        <dbReference type="EMBL" id="SFH07188.1"/>
    </source>
</evidence>
<keyword evidence="1" id="KW-0472">Membrane</keyword>
<reference evidence="3" key="1">
    <citation type="submission" date="2016-10" db="EMBL/GenBank/DDBJ databases">
        <authorList>
            <person name="Varghese N."/>
            <person name="Submissions S."/>
        </authorList>
    </citation>
    <scope>NUCLEOTIDE SEQUENCE [LARGE SCALE GENOMIC DNA]</scope>
    <source>
        <strain evidence="3">DSM 17038</strain>
    </source>
</reference>
<sequence length="154" mass="17413">MVRTNKVPGTKLINLCQYAKYNKKAGQFHADCPAFLSVTFYFVLMGNNYLSAIIRLIIDTNEGKDSRIVIQTILRSTRKYSCAMMLRIPFISNHGTSGYMDKMSSGMWFAASPIISRFLTTASIIILFAANPSKVRSSVYRWIFVIDSNMSLEV</sequence>
<keyword evidence="1" id="KW-1133">Transmembrane helix</keyword>
<evidence type="ECO:0000313" key="3">
    <source>
        <dbReference type="Proteomes" id="UP000199337"/>
    </source>
</evidence>